<keyword evidence="6 8" id="KW-0472">Membrane</keyword>
<name>A0A8X8LEK0_9BACT</name>
<dbReference type="InterPro" id="IPR000531">
    <property type="entry name" value="Beta-barrel_TonB"/>
</dbReference>
<dbReference type="PROSITE" id="PS52016">
    <property type="entry name" value="TONB_DEPENDENT_REC_3"/>
    <property type="match status" value="1"/>
</dbReference>
<evidence type="ECO:0000256" key="4">
    <source>
        <dbReference type="ARBA" id="ARBA00022692"/>
    </source>
</evidence>
<comment type="similarity">
    <text evidence="8 9">Belongs to the TonB-dependent receptor family.</text>
</comment>
<dbReference type="GO" id="GO:0009279">
    <property type="term" value="C:cell outer membrane"/>
    <property type="evidence" value="ECO:0007669"/>
    <property type="project" value="UniProtKB-SubCell"/>
</dbReference>
<evidence type="ECO:0000256" key="6">
    <source>
        <dbReference type="ARBA" id="ARBA00023136"/>
    </source>
</evidence>
<dbReference type="InterPro" id="IPR012910">
    <property type="entry name" value="Plug_dom"/>
</dbReference>
<dbReference type="InterPro" id="IPR008969">
    <property type="entry name" value="CarboxyPept-like_regulatory"/>
</dbReference>
<dbReference type="NCBIfam" id="TIGR04057">
    <property type="entry name" value="SusC_RagA_signa"/>
    <property type="match status" value="1"/>
</dbReference>
<proteinExistence type="inferred from homology"/>
<sequence>MRIYCIITACCLFVCSITSGQVSITGTVLSYATGSPLTGATVQCETKNTLTDDQGNFRIAVHKDSFTLKLSFSGYTTWEKTYRAPYPKHIDILLEPRTALLSEVTVSTGYQKLPKERATGSFTTIGEQLFNQQVTTNVMDRLEAIANGYSVYRGQNGQQRNMVRGMSTIKGMTDPLVIVDNFPYEGDLANINPNMVESITILKDAAAASIWGTRAGNGVIVITTKKGSFNKPLQIDFSANLTTTAKPDLFYQKPISSSDFIDVEELLYKKGYYNFWINSPDRPALTPVIELLIQKENGAITADDYQQKTAALRKIDVRNEFAKYMYRKAFNQQYFLNLSGGDSHHSWIFSSGVDRNISNLDAKDSRINLRFSHTYKPFKKWTFTTSLLYTLASQTNGRPGYGSIFTASGALYPYARFRDDGGAPLSIMKDYRQPYIDSAGGGRLLNWNYYPAEDYLFQHMTATRQDITANLDLGYQVFNTLSAEIKYQYGRQSLETVNTQGLNSYFTRNLINRFSEIDATGAFVRHIPVGAIRDQSNNVISSHQVRGQLNYHNTWSRHSVSAIAGAEMRDISSVGGNYRLFGFDEDLLTHGSVDYTRPFTSWFGGGPDFIADPSANRQSSNRFVSLYANAAYTLGNRYSFSASGRKDASNLFGVHANDKWNLLWSSGFSWTLSRERFYHSRLFPFLKLRATYGYSGNVDTRRAAVTTIIYNGVSPYTLLPFARFENFPNPDLRWEKVATLNLGIDFKLKSDILTGSVEYYQKKGADLFGTVPVDYTSVAAFTILKNVASMSASGVDISLSSINVNRTVKWYSDLNVNYYQDKVTDYYLSSNDASSFLNGGAQIAGLKGKPVYSIFSYPWAGLDPATGDPRGYLKGAVSKDYTALTGSSVQVTDLQYNGPAMPRMIATLGNTVSWKNVSLSFRLMGKFGHYFKKSSINYTSLFAYKIGHADFSNRWQQPGDERTTNVPSMVYPANSSRDRFYTNSEALIDKGDHIRLKYIALSYDWIRSGLPLKRISLHFNVNNIGILWRSNKDGLDPDYFMGSIPEPTSVTIGIKGTF</sequence>
<dbReference type="AlphaFoldDB" id="A0A8X8LEK0"/>
<evidence type="ECO:0000256" key="2">
    <source>
        <dbReference type="ARBA" id="ARBA00022448"/>
    </source>
</evidence>
<dbReference type="Gene3D" id="2.170.130.10">
    <property type="entry name" value="TonB-dependent receptor, plug domain"/>
    <property type="match status" value="1"/>
</dbReference>
<dbReference type="Pfam" id="PF00593">
    <property type="entry name" value="TonB_dep_Rec_b-barrel"/>
    <property type="match status" value="1"/>
</dbReference>
<evidence type="ECO:0000256" key="10">
    <source>
        <dbReference type="SAM" id="SignalP"/>
    </source>
</evidence>
<keyword evidence="10" id="KW-0732">Signal</keyword>
<dbReference type="RefSeq" id="WP_092723884.1">
    <property type="nucleotide sequence ID" value="NZ_FNNO01000008.1"/>
</dbReference>
<dbReference type="InterPro" id="IPR036942">
    <property type="entry name" value="Beta-barrel_TonB_sf"/>
</dbReference>
<evidence type="ECO:0000256" key="1">
    <source>
        <dbReference type="ARBA" id="ARBA00004571"/>
    </source>
</evidence>
<keyword evidence="4 8" id="KW-0812">Transmembrane</keyword>
<accession>A0A8X8LEK0</accession>
<dbReference type="Gene3D" id="2.40.170.20">
    <property type="entry name" value="TonB-dependent receptor, beta-barrel domain"/>
    <property type="match status" value="1"/>
</dbReference>
<feature type="chain" id="PRO_5036453618" evidence="10">
    <location>
        <begin position="21"/>
        <end position="1058"/>
    </location>
</feature>
<evidence type="ECO:0000259" key="11">
    <source>
        <dbReference type="Pfam" id="PF00593"/>
    </source>
</evidence>
<keyword evidence="14" id="KW-1185">Reference proteome</keyword>
<evidence type="ECO:0000313" key="14">
    <source>
        <dbReference type="Proteomes" id="UP000198711"/>
    </source>
</evidence>
<evidence type="ECO:0000256" key="3">
    <source>
        <dbReference type="ARBA" id="ARBA00022452"/>
    </source>
</evidence>
<feature type="signal peptide" evidence="10">
    <location>
        <begin position="1"/>
        <end position="20"/>
    </location>
</feature>
<dbReference type="Pfam" id="PF13715">
    <property type="entry name" value="CarbopepD_reg_2"/>
    <property type="match status" value="1"/>
</dbReference>
<evidence type="ECO:0000256" key="9">
    <source>
        <dbReference type="RuleBase" id="RU003357"/>
    </source>
</evidence>
<comment type="subcellular location">
    <subcellularLocation>
        <location evidence="1 8">Cell outer membrane</location>
        <topology evidence="1 8">Multi-pass membrane protein</topology>
    </subcellularLocation>
</comment>
<dbReference type="InterPro" id="IPR023996">
    <property type="entry name" value="TonB-dep_OMP_SusC/RagA"/>
</dbReference>
<dbReference type="InterPro" id="IPR037066">
    <property type="entry name" value="Plug_dom_sf"/>
</dbReference>
<keyword evidence="5 9" id="KW-0798">TonB box</keyword>
<evidence type="ECO:0000259" key="12">
    <source>
        <dbReference type="Pfam" id="PF07715"/>
    </source>
</evidence>
<keyword evidence="7 8" id="KW-0998">Cell outer membrane</keyword>
<evidence type="ECO:0000256" key="8">
    <source>
        <dbReference type="PROSITE-ProRule" id="PRU01360"/>
    </source>
</evidence>
<gene>
    <name evidence="13" type="ORF">SAMN05444410_10851</name>
</gene>
<protein>
    <submittedName>
        <fullName evidence="13">TonB-linked outer membrane protein, SusC/RagA family</fullName>
    </submittedName>
</protein>
<keyword evidence="2 8" id="KW-0813">Transport</keyword>
<feature type="domain" description="TonB-dependent receptor-like beta-barrel" evidence="11">
    <location>
        <begin position="412"/>
        <end position="914"/>
    </location>
</feature>
<reference evidence="13 14" key="1">
    <citation type="submission" date="2016-10" db="EMBL/GenBank/DDBJ databases">
        <authorList>
            <person name="Varghese N."/>
            <person name="Submissions S."/>
        </authorList>
    </citation>
    <scope>NUCLEOTIDE SEQUENCE [LARGE SCALE GENOMIC DNA]</scope>
    <source>
        <strain evidence="13 14">DSM 25353</strain>
    </source>
</reference>
<keyword evidence="3 8" id="KW-1134">Transmembrane beta strand</keyword>
<dbReference type="SUPFAM" id="SSF49464">
    <property type="entry name" value="Carboxypeptidase regulatory domain-like"/>
    <property type="match status" value="1"/>
</dbReference>
<comment type="caution">
    <text evidence="13">The sequence shown here is derived from an EMBL/GenBank/DDBJ whole genome shotgun (WGS) entry which is preliminary data.</text>
</comment>
<dbReference type="Gene3D" id="2.60.40.1120">
    <property type="entry name" value="Carboxypeptidase-like, regulatory domain"/>
    <property type="match status" value="1"/>
</dbReference>
<organism evidence="13 14">
    <name type="scientific">Hydrobacter penzbergensis</name>
    <dbReference type="NCBI Taxonomy" id="1235997"/>
    <lineage>
        <taxon>Bacteria</taxon>
        <taxon>Pseudomonadati</taxon>
        <taxon>Bacteroidota</taxon>
        <taxon>Chitinophagia</taxon>
        <taxon>Chitinophagales</taxon>
        <taxon>Chitinophagaceae</taxon>
        <taxon>Hydrobacter</taxon>
    </lineage>
</organism>
<dbReference type="Proteomes" id="UP000198711">
    <property type="component" value="Unassembled WGS sequence"/>
</dbReference>
<dbReference type="Pfam" id="PF07715">
    <property type="entry name" value="Plug"/>
    <property type="match status" value="1"/>
</dbReference>
<dbReference type="NCBIfam" id="TIGR04056">
    <property type="entry name" value="OMP_RagA_SusC"/>
    <property type="match status" value="1"/>
</dbReference>
<feature type="domain" description="TonB-dependent receptor plug" evidence="12">
    <location>
        <begin position="115"/>
        <end position="219"/>
    </location>
</feature>
<evidence type="ECO:0000313" key="13">
    <source>
        <dbReference type="EMBL" id="SDX01948.1"/>
    </source>
</evidence>
<evidence type="ECO:0000256" key="5">
    <source>
        <dbReference type="ARBA" id="ARBA00023077"/>
    </source>
</evidence>
<dbReference type="InterPro" id="IPR023997">
    <property type="entry name" value="TonB-dep_OMP_SusC/RagA_CS"/>
</dbReference>
<dbReference type="EMBL" id="FNNO01000008">
    <property type="protein sequence ID" value="SDX01948.1"/>
    <property type="molecule type" value="Genomic_DNA"/>
</dbReference>
<dbReference type="InterPro" id="IPR039426">
    <property type="entry name" value="TonB-dep_rcpt-like"/>
</dbReference>
<dbReference type="SUPFAM" id="SSF56935">
    <property type="entry name" value="Porins"/>
    <property type="match status" value="1"/>
</dbReference>
<evidence type="ECO:0000256" key="7">
    <source>
        <dbReference type="ARBA" id="ARBA00023237"/>
    </source>
</evidence>